<dbReference type="EMBL" id="BTCM01000004">
    <property type="protein sequence ID" value="GMK57543.1"/>
    <property type="molecule type" value="Genomic_DNA"/>
</dbReference>
<evidence type="ECO:0000256" key="1">
    <source>
        <dbReference type="SAM" id="MobiDB-lite"/>
    </source>
</evidence>
<gene>
    <name evidence="2" type="ORF">CspeluHIS016_0403770</name>
</gene>
<keyword evidence="3" id="KW-1185">Reference proteome</keyword>
<feature type="compositionally biased region" description="Pro residues" evidence="1">
    <location>
        <begin position="283"/>
        <end position="293"/>
    </location>
</feature>
<protein>
    <submittedName>
        <fullName evidence="2">Uncharacterized protein</fullName>
    </submittedName>
</protein>
<feature type="region of interest" description="Disordered" evidence="1">
    <location>
        <begin position="1"/>
        <end position="47"/>
    </location>
</feature>
<comment type="caution">
    <text evidence="2">The sequence shown here is derived from an EMBL/GenBank/DDBJ whole genome shotgun (WGS) entry which is preliminary data.</text>
</comment>
<feature type="compositionally biased region" description="Polar residues" evidence="1">
    <location>
        <begin position="26"/>
        <end position="47"/>
    </location>
</feature>
<reference evidence="2" key="2">
    <citation type="submission" date="2023-06" db="EMBL/GenBank/DDBJ databases">
        <authorList>
            <person name="Kobayashi Y."/>
            <person name="Kayamori A."/>
            <person name="Aoki K."/>
            <person name="Shiwa Y."/>
            <person name="Fujita N."/>
            <person name="Sugita T."/>
            <person name="Iwasaki W."/>
            <person name="Tanaka N."/>
            <person name="Takashima M."/>
        </authorList>
    </citation>
    <scope>NUCLEOTIDE SEQUENCE</scope>
    <source>
        <strain evidence="2">HIS016</strain>
    </source>
</reference>
<sequence>MPVSLPKLRTAPAQLPEVVARGSEDSLASETGSIGGESVTTADSSSPCTPTRLLFVSESLDALSKPTSLQELMRLRAAAKQLDLESQRLRRNKGLDPSTVRKVPRKAVPRITEADLTATPVLTPPVRASPASRHSLIVPSTYTLLVDEPPTHKEFVSQATTLQEARAIAKLKSAAADGLGAITQPQSIAARRKAFYSQGKSAQSVIEFSQRQEEQWIPPPFLAERGKVSVPPLKSSMKGATPASPAAPGPPLATAPAPLPIPSPAELSIPVPHIPSLADLSIPVPPIPEPAPRSPTRKTSHNLLKHKKISRLFGKA</sequence>
<proteinExistence type="predicted"/>
<accession>A0AAD3TVQ8</accession>
<feature type="compositionally biased region" description="Pro residues" evidence="1">
    <location>
        <begin position="245"/>
        <end position="263"/>
    </location>
</feature>
<evidence type="ECO:0000313" key="2">
    <source>
        <dbReference type="EMBL" id="GMK57543.1"/>
    </source>
</evidence>
<evidence type="ECO:0000313" key="3">
    <source>
        <dbReference type="Proteomes" id="UP001222932"/>
    </source>
</evidence>
<dbReference type="Proteomes" id="UP001222932">
    <property type="component" value="Unassembled WGS sequence"/>
</dbReference>
<reference evidence="2" key="1">
    <citation type="journal article" date="2023" name="BMC Genomics">
        <title>Chromosome-level genome assemblies of Cutaneotrichosporon spp. (Trichosporonales, Basidiomycota) reveal imbalanced evolution between nucleotide sequences and chromosome synteny.</title>
        <authorList>
            <person name="Kobayashi Y."/>
            <person name="Kayamori A."/>
            <person name="Aoki K."/>
            <person name="Shiwa Y."/>
            <person name="Matsutani M."/>
            <person name="Fujita N."/>
            <person name="Sugita T."/>
            <person name="Iwasaki W."/>
            <person name="Tanaka N."/>
            <person name="Takashima M."/>
        </authorList>
    </citation>
    <scope>NUCLEOTIDE SEQUENCE</scope>
    <source>
        <strain evidence="2">HIS016</strain>
    </source>
</reference>
<organism evidence="2 3">
    <name type="scientific">Cutaneotrichosporon spelunceum</name>
    <dbReference type="NCBI Taxonomy" id="1672016"/>
    <lineage>
        <taxon>Eukaryota</taxon>
        <taxon>Fungi</taxon>
        <taxon>Dikarya</taxon>
        <taxon>Basidiomycota</taxon>
        <taxon>Agaricomycotina</taxon>
        <taxon>Tremellomycetes</taxon>
        <taxon>Trichosporonales</taxon>
        <taxon>Trichosporonaceae</taxon>
        <taxon>Cutaneotrichosporon</taxon>
    </lineage>
</organism>
<feature type="region of interest" description="Disordered" evidence="1">
    <location>
        <begin position="232"/>
        <end position="268"/>
    </location>
</feature>
<dbReference type="AlphaFoldDB" id="A0AAD3TVQ8"/>
<feature type="region of interest" description="Disordered" evidence="1">
    <location>
        <begin position="280"/>
        <end position="302"/>
    </location>
</feature>
<name>A0AAD3TVQ8_9TREE</name>